<dbReference type="Proteomes" id="UP000299102">
    <property type="component" value="Unassembled WGS sequence"/>
</dbReference>
<proteinExistence type="predicted"/>
<accession>A0A4C1YAJ3</accession>
<keyword evidence="2" id="KW-1185">Reference proteome</keyword>
<dbReference type="AlphaFoldDB" id="A0A4C1YAJ3"/>
<protein>
    <submittedName>
        <fullName evidence="1">Uncharacterized protein</fullName>
    </submittedName>
</protein>
<comment type="caution">
    <text evidence="1">The sequence shown here is derived from an EMBL/GenBank/DDBJ whole genome shotgun (WGS) entry which is preliminary data.</text>
</comment>
<gene>
    <name evidence="1" type="ORF">EVAR_88339_1</name>
</gene>
<evidence type="ECO:0000313" key="2">
    <source>
        <dbReference type="Proteomes" id="UP000299102"/>
    </source>
</evidence>
<reference evidence="1 2" key="1">
    <citation type="journal article" date="2019" name="Commun. Biol.">
        <title>The bagworm genome reveals a unique fibroin gene that provides high tensile strength.</title>
        <authorList>
            <person name="Kono N."/>
            <person name="Nakamura H."/>
            <person name="Ohtoshi R."/>
            <person name="Tomita M."/>
            <person name="Numata K."/>
            <person name="Arakawa K."/>
        </authorList>
    </citation>
    <scope>NUCLEOTIDE SEQUENCE [LARGE SCALE GENOMIC DNA]</scope>
</reference>
<sequence length="86" mass="10052">MMMGDASPNDMLDVNNTRHHSYERFPLRKCTKSVYYFSGILEKFKLKLNVSSLGYQEVVYIVVSDDRFYGFRKFGTAHLGIEIFDI</sequence>
<name>A0A4C1YAJ3_EUMVA</name>
<evidence type="ECO:0000313" key="1">
    <source>
        <dbReference type="EMBL" id="GBP72383.1"/>
    </source>
</evidence>
<dbReference type="EMBL" id="BGZK01001143">
    <property type="protein sequence ID" value="GBP72383.1"/>
    <property type="molecule type" value="Genomic_DNA"/>
</dbReference>
<organism evidence="1 2">
    <name type="scientific">Eumeta variegata</name>
    <name type="common">Bagworm moth</name>
    <name type="synonym">Eumeta japonica</name>
    <dbReference type="NCBI Taxonomy" id="151549"/>
    <lineage>
        <taxon>Eukaryota</taxon>
        <taxon>Metazoa</taxon>
        <taxon>Ecdysozoa</taxon>
        <taxon>Arthropoda</taxon>
        <taxon>Hexapoda</taxon>
        <taxon>Insecta</taxon>
        <taxon>Pterygota</taxon>
        <taxon>Neoptera</taxon>
        <taxon>Endopterygota</taxon>
        <taxon>Lepidoptera</taxon>
        <taxon>Glossata</taxon>
        <taxon>Ditrysia</taxon>
        <taxon>Tineoidea</taxon>
        <taxon>Psychidae</taxon>
        <taxon>Oiketicinae</taxon>
        <taxon>Eumeta</taxon>
    </lineage>
</organism>